<proteinExistence type="predicted"/>
<protein>
    <submittedName>
        <fullName evidence="1">Uncharacterized protein</fullName>
    </submittedName>
</protein>
<reference evidence="1" key="1">
    <citation type="journal article" date="2020" name="Stud. Mycol.">
        <title>101 Dothideomycetes genomes: a test case for predicting lifestyles and emergence of pathogens.</title>
        <authorList>
            <person name="Haridas S."/>
            <person name="Albert R."/>
            <person name="Binder M."/>
            <person name="Bloem J."/>
            <person name="Labutti K."/>
            <person name="Salamov A."/>
            <person name="Andreopoulos B."/>
            <person name="Baker S."/>
            <person name="Barry K."/>
            <person name="Bills G."/>
            <person name="Bluhm B."/>
            <person name="Cannon C."/>
            <person name="Castanera R."/>
            <person name="Culley D."/>
            <person name="Daum C."/>
            <person name="Ezra D."/>
            <person name="Gonzalez J."/>
            <person name="Henrissat B."/>
            <person name="Kuo A."/>
            <person name="Liang C."/>
            <person name="Lipzen A."/>
            <person name="Lutzoni F."/>
            <person name="Magnuson J."/>
            <person name="Mondo S."/>
            <person name="Nolan M."/>
            <person name="Ohm R."/>
            <person name="Pangilinan J."/>
            <person name="Park H.-J."/>
            <person name="Ramirez L."/>
            <person name="Alfaro M."/>
            <person name="Sun H."/>
            <person name="Tritt A."/>
            <person name="Yoshinaga Y."/>
            <person name="Zwiers L.-H."/>
            <person name="Turgeon B."/>
            <person name="Goodwin S."/>
            <person name="Spatafora J."/>
            <person name="Crous P."/>
            <person name="Grigoriev I."/>
        </authorList>
    </citation>
    <scope>NUCLEOTIDE SEQUENCE</scope>
    <source>
        <strain evidence="1">CBS 122368</strain>
    </source>
</reference>
<evidence type="ECO:0000313" key="2">
    <source>
        <dbReference type="Proteomes" id="UP000800094"/>
    </source>
</evidence>
<organism evidence="1 2">
    <name type="scientific">Trematosphaeria pertusa</name>
    <dbReference type="NCBI Taxonomy" id="390896"/>
    <lineage>
        <taxon>Eukaryota</taxon>
        <taxon>Fungi</taxon>
        <taxon>Dikarya</taxon>
        <taxon>Ascomycota</taxon>
        <taxon>Pezizomycotina</taxon>
        <taxon>Dothideomycetes</taxon>
        <taxon>Pleosporomycetidae</taxon>
        <taxon>Pleosporales</taxon>
        <taxon>Massarineae</taxon>
        <taxon>Trematosphaeriaceae</taxon>
        <taxon>Trematosphaeria</taxon>
    </lineage>
</organism>
<name>A0A6A6HSN8_9PLEO</name>
<accession>A0A6A6HSN8</accession>
<keyword evidence="2" id="KW-1185">Reference proteome</keyword>
<evidence type="ECO:0000313" key="1">
    <source>
        <dbReference type="EMBL" id="KAF2240788.1"/>
    </source>
</evidence>
<dbReference type="EMBL" id="ML987215">
    <property type="protein sequence ID" value="KAF2240788.1"/>
    <property type="molecule type" value="Genomic_DNA"/>
</dbReference>
<dbReference type="GeneID" id="54580670"/>
<dbReference type="Proteomes" id="UP000800094">
    <property type="component" value="Unassembled WGS sequence"/>
</dbReference>
<gene>
    <name evidence="1" type="ORF">BU26DRAFT_511937</name>
</gene>
<sequence>MAGGVTGVGVREQAGRSLPELLLREREESRDTSAASSYLGSLQIAIRRAPRRVLCHHWLLLAALGAEECDSAPGCGAVLSDAPRQRSRPVAKLVCSRPTAGEWPPSSPRPQPFVAAAEWQPAPFNNKTSHEALNRARRLRRAADNLFSHRLLFPDAHDDSDQ</sequence>
<dbReference type="AlphaFoldDB" id="A0A6A6HSN8"/>
<dbReference type="RefSeq" id="XP_033675792.1">
    <property type="nucleotide sequence ID" value="XM_033827340.1"/>
</dbReference>